<dbReference type="EMBL" id="SWFS01000342">
    <property type="protein sequence ID" value="KAA8909357.1"/>
    <property type="molecule type" value="Genomic_DNA"/>
</dbReference>
<dbReference type="InterPro" id="IPR037507">
    <property type="entry name" value="Ribosomal_mL59"/>
</dbReference>
<accession>A0A642V0L9</accession>
<dbReference type="PANTHER" id="PTHR28041">
    <property type="entry name" value="54S RIBOSOMAL PROTEIN L25, MITOCHONDRIAL"/>
    <property type="match status" value="1"/>
</dbReference>
<evidence type="ECO:0000313" key="2">
    <source>
        <dbReference type="EMBL" id="KAA8909357.1"/>
    </source>
</evidence>
<dbReference type="OrthoDB" id="18529at2759"/>
<sequence length="170" mass="19941">MKQIQPRTSGEVTNEINPFFAHLPKNLANFFKRYPPPPYHKYSDRPTTSDADDMNPFLPSKHPVTKRWCAPKYSLRRQSDLFKTAYRFGISHLLPTLLNNKKFYEDKHQNKTPVRGSLSFKLSKGERTKESRKAEVDEAVANMDEIIAKHRGSAYKRKVEKKKSRPMPWY</sequence>
<proteinExistence type="predicted"/>
<feature type="domain" description="Large ribosomal subunit protein mL59" evidence="1">
    <location>
        <begin position="26"/>
        <end position="151"/>
    </location>
</feature>
<dbReference type="GO" id="GO:0005762">
    <property type="term" value="C:mitochondrial large ribosomal subunit"/>
    <property type="evidence" value="ECO:0007669"/>
    <property type="project" value="InterPro"/>
</dbReference>
<reference evidence="2" key="1">
    <citation type="journal article" date="2019" name="G3 (Bethesda)">
        <title>Genome Assemblies of Two Rare Opportunistic Yeast Pathogens: Diutina rugosa (syn. Candida rugosa) and Trichomonascus ciferrii (syn. Candida ciferrii).</title>
        <authorList>
            <person name="Mixao V."/>
            <person name="Saus E."/>
            <person name="Hansen A.P."/>
            <person name="Lass-Florl C."/>
            <person name="Gabaldon T."/>
        </authorList>
    </citation>
    <scope>NUCLEOTIDE SEQUENCE</scope>
    <source>
        <strain evidence="2">CBS 4856</strain>
    </source>
</reference>
<keyword evidence="3" id="KW-1185">Reference proteome</keyword>
<dbReference type="AlphaFoldDB" id="A0A642V0L9"/>
<dbReference type="GO" id="GO:0003735">
    <property type="term" value="F:structural constituent of ribosome"/>
    <property type="evidence" value="ECO:0007669"/>
    <property type="project" value="InterPro"/>
</dbReference>
<dbReference type="InterPro" id="IPR040922">
    <property type="entry name" value="Ribosomal_mL59_dom"/>
</dbReference>
<name>A0A642V0L9_9ASCO</name>
<comment type="caution">
    <text evidence="2">The sequence shown here is derived from an EMBL/GenBank/DDBJ whole genome shotgun (WGS) entry which is preliminary data.</text>
</comment>
<gene>
    <name evidence="2" type="ORF">TRICI_004523</name>
</gene>
<organism evidence="2 3">
    <name type="scientific">Trichomonascus ciferrii</name>
    <dbReference type="NCBI Taxonomy" id="44093"/>
    <lineage>
        <taxon>Eukaryota</taxon>
        <taxon>Fungi</taxon>
        <taxon>Dikarya</taxon>
        <taxon>Ascomycota</taxon>
        <taxon>Saccharomycotina</taxon>
        <taxon>Dipodascomycetes</taxon>
        <taxon>Dipodascales</taxon>
        <taxon>Trichomonascaceae</taxon>
        <taxon>Trichomonascus</taxon>
        <taxon>Trichomonascus ciferrii complex</taxon>
    </lineage>
</organism>
<evidence type="ECO:0000259" key="1">
    <source>
        <dbReference type="Pfam" id="PF18126"/>
    </source>
</evidence>
<dbReference type="Pfam" id="PF18126">
    <property type="entry name" value="Mitoc_mL59"/>
    <property type="match status" value="1"/>
</dbReference>
<protein>
    <recommendedName>
        <fullName evidence="1">Large ribosomal subunit protein mL59 domain-containing protein</fullName>
    </recommendedName>
</protein>
<evidence type="ECO:0000313" key="3">
    <source>
        <dbReference type="Proteomes" id="UP000761534"/>
    </source>
</evidence>
<dbReference type="VEuPathDB" id="FungiDB:TRICI_004523"/>
<dbReference type="PANTHER" id="PTHR28041:SF1">
    <property type="entry name" value="LARGE RIBOSOMAL SUBUNIT PROTEIN ML59"/>
    <property type="match status" value="1"/>
</dbReference>
<dbReference type="Proteomes" id="UP000761534">
    <property type="component" value="Unassembled WGS sequence"/>
</dbReference>